<dbReference type="AlphaFoldDB" id="A0A552G332"/>
<name>A0A552G332_MICAE</name>
<dbReference type="Proteomes" id="UP000320293">
    <property type="component" value="Unassembled WGS sequence"/>
</dbReference>
<sequence length="81" mass="9591">MTKSLKVLPNKVFRFFQQTLNNQSLITGFSIRYKSSFVRWLKLRLKTTFGTVKIWHSSLDSARPFDYSNYQSRNIAYGSKF</sequence>
<proteinExistence type="predicted"/>
<gene>
    <name evidence="1" type="ORF">EWV91_02070</name>
</gene>
<accession>A0A552G332</accession>
<reference evidence="1 2" key="1">
    <citation type="submission" date="2019-01" db="EMBL/GenBank/DDBJ databases">
        <title>Coherence of Microcystis species and biogeography revealed through population genomics.</title>
        <authorList>
            <person name="Perez-Carrascal O.M."/>
            <person name="Terrat Y."/>
            <person name="Giani A."/>
            <person name="Fortin N."/>
            <person name="Tromas N."/>
            <person name="Shapiro B.J."/>
        </authorList>
    </citation>
    <scope>NUCLEOTIDE SEQUENCE [LARGE SCALE GENOMIC DNA]</scope>
    <source>
        <strain evidence="1">Ma_QC_Ca_00000000_S207</strain>
    </source>
</reference>
<evidence type="ECO:0000313" key="1">
    <source>
        <dbReference type="EMBL" id="TRU53316.1"/>
    </source>
</evidence>
<evidence type="ECO:0000313" key="2">
    <source>
        <dbReference type="Proteomes" id="UP000320293"/>
    </source>
</evidence>
<organism evidence="1 2">
    <name type="scientific">Microcystis aeruginosa Ma_QC_Ca_00000000_S207</name>
    <dbReference type="NCBI Taxonomy" id="2486251"/>
    <lineage>
        <taxon>Bacteria</taxon>
        <taxon>Bacillati</taxon>
        <taxon>Cyanobacteriota</taxon>
        <taxon>Cyanophyceae</taxon>
        <taxon>Oscillatoriophycideae</taxon>
        <taxon>Chroococcales</taxon>
        <taxon>Microcystaceae</taxon>
        <taxon>Microcystis</taxon>
    </lineage>
</organism>
<dbReference type="EMBL" id="SFBF01000039">
    <property type="protein sequence ID" value="TRU53316.1"/>
    <property type="molecule type" value="Genomic_DNA"/>
</dbReference>
<protein>
    <submittedName>
        <fullName evidence="1">Uncharacterized protein</fullName>
    </submittedName>
</protein>
<comment type="caution">
    <text evidence="1">The sequence shown here is derived from an EMBL/GenBank/DDBJ whole genome shotgun (WGS) entry which is preliminary data.</text>
</comment>